<name>A0A225DE58_9BACT</name>
<dbReference type="Proteomes" id="UP000214646">
    <property type="component" value="Unassembled WGS sequence"/>
</dbReference>
<gene>
    <name evidence="4" type="ORF">FRUB_09527</name>
</gene>
<protein>
    <submittedName>
        <fullName evidence="4">Gluconolactonase</fullName>
    </submittedName>
</protein>
<evidence type="ECO:0000256" key="1">
    <source>
        <dbReference type="ARBA" id="ARBA00022801"/>
    </source>
</evidence>
<dbReference type="PANTHER" id="PTHR47572">
    <property type="entry name" value="LIPOPROTEIN-RELATED"/>
    <property type="match status" value="1"/>
</dbReference>
<accession>A0A225DE58</accession>
<evidence type="ECO:0000256" key="2">
    <source>
        <dbReference type="SAM" id="SignalP"/>
    </source>
</evidence>
<keyword evidence="1" id="KW-0378">Hydrolase</keyword>
<comment type="caution">
    <text evidence="4">The sequence shown here is derived from an EMBL/GenBank/DDBJ whole genome shotgun (WGS) entry which is preliminary data.</text>
</comment>
<evidence type="ECO:0000313" key="5">
    <source>
        <dbReference type="Proteomes" id="UP000214646"/>
    </source>
</evidence>
<feature type="chain" id="PRO_5012578623" evidence="2">
    <location>
        <begin position="20"/>
        <end position="297"/>
    </location>
</feature>
<dbReference type="InterPro" id="IPR011042">
    <property type="entry name" value="6-blade_b-propeller_TolB-like"/>
</dbReference>
<sequence length="297" mass="32511">MTRFLSLIALALAAGTARADDVSILAPGAKVEKLAGEFAFTEGPSADAAGNVYFTDQPNDRILIWSTDGKLSTFMEPCGRSNGLCFDKDGYLWACADDKNELWKIDVKTKEKTVIVKDYQGKLLNGPNDIWVRPDGGAYFTDPFYKRPYWKRGAEEQDKRGVYYVSPEGKLSRVDGDYGMPNGIVGTADGKTLYVADIGRNKTFAYDIQPDGTLANRRLFCELGSDGMTLDTEGNVYLTGKGVIVFDKTGKKIEQIPVPEGWTANVCFGGKDMQTLFITAGKGLFAVKTRVKGAARQ</sequence>
<dbReference type="SUPFAM" id="SSF63829">
    <property type="entry name" value="Calcium-dependent phosphotriesterase"/>
    <property type="match status" value="1"/>
</dbReference>
<feature type="signal peptide" evidence="2">
    <location>
        <begin position="1"/>
        <end position="19"/>
    </location>
</feature>
<dbReference type="Gene3D" id="2.120.10.30">
    <property type="entry name" value="TolB, C-terminal domain"/>
    <property type="match status" value="1"/>
</dbReference>
<dbReference type="OrthoDB" id="272794at2"/>
<keyword evidence="5" id="KW-1185">Reference proteome</keyword>
<dbReference type="AlphaFoldDB" id="A0A225DE58"/>
<dbReference type="RefSeq" id="WP_088259951.1">
    <property type="nucleotide sequence ID" value="NZ_NIDE01000019.1"/>
</dbReference>
<dbReference type="PANTHER" id="PTHR47572:SF4">
    <property type="entry name" value="LACTONASE DRP35"/>
    <property type="match status" value="1"/>
</dbReference>
<dbReference type="Pfam" id="PF08450">
    <property type="entry name" value="SGL"/>
    <property type="match status" value="1"/>
</dbReference>
<evidence type="ECO:0000313" key="4">
    <source>
        <dbReference type="EMBL" id="OWK34685.1"/>
    </source>
</evidence>
<proteinExistence type="predicted"/>
<keyword evidence="2" id="KW-0732">Signal</keyword>
<feature type="domain" description="SMP-30/Gluconolactonase/LRE-like region" evidence="3">
    <location>
        <begin position="40"/>
        <end position="280"/>
    </location>
</feature>
<dbReference type="GO" id="GO:0016787">
    <property type="term" value="F:hydrolase activity"/>
    <property type="evidence" value="ECO:0007669"/>
    <property type="project" value="UniProtKB-KW"/>
</dbReference>
<dbReference type="EMBL" id="NIDE01000019">
    <property type="protein sequence ID" value="OWK34685.1"/>
    <property type="molecule type" value="Genomic_DNA"/>
</dbReference>
<reference evidence="5" key="1">
    <citation type="submission" date="2017-06" db="EMBL/GenBank/DDBJ databases">
        <title>Genome analysis of Fimbriiglobus ruber SP5, the first member of the order Planctomycetales with confirmed chitinolytic capability.</title>
        <authorList>
            <person name="Ravin N.V."/>
            <person name="Rakitin A.L."/>
            <person name="Ivanova A.A."/>
            <person name="Beletsky A.V."/>
            <person name="Kulichevskaya I.S."/>
            <person name="Mardanov A.V."/>
            <person name="Dedysh S.N."/>
        </authorList>
    </citation>
    <scope>NUCLEOTIDE SEQUENCE [LARGE SCALE GENOMIC DNA]</scope>
    <source>
        <strain evidence="5">SP5</strain>
    </source>
</reference>
<dbReference type="InterPro" id="IPR013658">
    <property type="entry name" value="SGL"/>
</dbReference>
<dbReference type="InterPro" id="IPR051262">
    <property type="entry name" value="SMP-30/CGR1_Lactonase"/>
</dbReference>
<organism evidence="4 5">
    <name type="scientific">Fimbriiglobus ruber</name>
    <dbReference type="NCBI Taxonomy" id="1908690"/>
    <lineage>
        <taxon>Bacteria</taxon>
        <taxon>Pseudomonadati</taxon>
        <taxon>Planctomycetota</taxon>
        <taxon>Planctomycetia</taxon>
        <taxon>Gemmatales</taxon>
        <taxon>Gemmataceae</taxon>
        <taxon>Fimbriiglobus</taxon>
    </lineage>
</organism>
<evidence type="ECO:0000259" key="3">
    <source>
        <dbReference type="Pfam" id="PF08450"/>
    </source>
</evidence>